<dbReference type="SUPFAM" id="SSF82171">
    <property type="entry name" value="DPP6 N-terminal domain-like"/>
    <property type="match status" value="1"/>
</dbReference>
<organism evidence="3 4">
    <name type="scientific">Actinocatenispora rupis</name>
    <dbReference type="NCBI Taxonomy" id="519421"/>
    <lineage>
        <taxon>Bacteria</taxon>
        <taxon>Bacillati</taxon>
        <taxon>Actinomycetota</taxon>
        <taxon>Actinomycetes</taxon>
        <taxon>Micromonosporales</taxon>
        <taxon>Micromonosporaceae</taxon>
        <taxon>Actinocatenispora</taxon>
    </lineage>
</organism>
<dbReference type="Proteomes" id="UP000612808">
    <property type="component" value="Unassembled WGS sequence"/>
</dbReference>
<feature type="domain" description="Dipeptidylpeptidase IV N-terminal" evidence="2">
    <location>
        <begin position="124"/>
        <end position="384"/>
    </location>
</feature>
<dbReference type="PANTHER" id="PTHR11731">
    <property type="entry name" value="PROTEASE FAMILY S9B,C DIPEPTIDYL-PEPTIDASE IV-RELATED"/>
    <property type="match status" value="1"/>
</dbReference>
<evidence type="ECO:0000259" key="2">
    <source>
        <dbReference type="Pfam" id="PF00930"/>
    </source>
</evidence>
<reference evidence="3" key="1">
    <citation type="submission" date="2021-01" db="EMBL/GenBank/DDBJ databases">
        <title>Whole genome shotgun sequence of Actinocatenispora rupis NBRC 107355.</title>
        <authorList>
            <person name="Komaki H."/>
            <person name="Tamura T."/>
        </authorList>
    </citation>
    <scope>NUCLEOTIDE SEQUENCE</scope>
    <source>
        <strain evidence="3">NBRC 107355</strain>
    </source>
</reference>
<protein>
    <submittedName>
        <fullName evidence="3">Peptidase</fullName>
    </submittedName>
</protein>
<dbReference type="RefSeq" id="WP_203656238.1">
    <property type="nucleotide sequence ID" value="NZ_BAAAZM010000041.1"/>
</dbReference>
<evidence type="ECO:0000259" key="1">
    <source>
        <dbReference type="Pfam" id="PF00326"/>
    </source>
</evidence>
<evidence type="ECO:0000313" key="4">
    <source>
        <dbReference type="Proteomes" id="UP000612808"/>
    </source>
</evidence>
<dbReference type="PANTHER" id="PTHR11731:SF193">
    <property type="entry name" value="DIPEPTIDYL PEPTIDASE 9"/>
    <property type="match status" value="1"/>
</dbReference>
<evidence type="ECO:0000313" key="3">
    <source>
        <dbReference type="EMBL" id="GID10755.1"/>
    </source>
</evidence>
<accession>A0A8J3IXV9</accession>
<keyword evidence="4" id="KW-1185">Reference proteome</keyword>
<dbReference type="GO" id="GO:0006508">
    <property type="term" value="P:proteolysis"/>
    <property type="evidence" value="ECO:0007669"/>
    <property type="project" value="InterPro"/>
</dbReference>
<proteinExistence type="predicted"/>
<feature type="domain" description="Peptidase S9 prolyl oligopeptidase catalytic" evidence="1">
    <location>
        <begin position="500"/>
        <end position="693"/>
    </location>
</feature>
<name>A0A8J3IXV9_9ACTN</name>
<gene>
    <name evidence="3" type="ORF">Aru02nite_16440</name>
</gene>
<dbReference type="InterPro" id="IPR029058">
    <property type="entry name" value="AB_hydrolase_fold"/>
</dbReference>
<dbReference type="InterPro" id="IPR050278">
    <property type="entry name" value="Serine_Prot_S9B/DPPIV"/>
</dbReference>
<dbReference type="InterPro" id="IPR001375">
    <property type="entry name" value="Peptidase_S9_cat"/>
</dbReference>
<dbReference type="InterPro" id="IPR002469">
    <property type="entry name" value="Peptidase_S9B_N"/>
</dbReference>
<dbReference type="Pfam" id="PF00930">
    <property type="entry name" value="DPPIV_N"/>
    <property type="match status" value="1"/>
</dbReference>
<dbReference type="AlphaFoldDB" id="A0A8J3IXV9"/>
<dbReference type="EMBL" id="BOMB01000009">
    <property type="protein sequence ID" value="GID10755.1"/>
    <property type="molecule type" value="Genomic_DNA"/>
</dbReference>
<dbReference type="Gene3D" id="3.40.50.1820">
    <property type="entry name" value="alpha/beta hydrolase"/>
    <property type="match status" value="1"/>
</dbReference>
<dbReference type="GO" id="GO:0008236">
    <property type="term" value="F:serine-type peptidase activity"/>
    <property type="evidence" value="ECO:0007669"/>
    <property type="project" value="InterPro"/>
</dbReference>
<comment type="caution">
    <text evidence="3">The sequence shown here is derived from an EMBL/GenBank/DDBJ whole genome shotgun (WGS) entry which is preliminary data.</text>
</comment>
<sequence length="698" mass="74673">MTDDAPRPAAALPDFLPEYAATGRFRYGQPRNVTVAPDGTRVLFLRAAGGTDRTTSLWRLDVATGVETLVADGGALSGGELSAAERALRERTRESAAGIVSYATDADARRVVFTVDGRLWTVADGAPVSLPATGSVLDPRLDPAGRTVAYVADRAVRLVDVDGGHDRALAVAEDDAVTYGLPDHVAGESMHRHRGHWWSPDGTRLLVARVDESPVTRWYLADPADPTAEPRAVRYPAAGTPNAVTTLWLYDVADGSRTEVVWDRGYEYLAEVHWSDSALLLLVQNRSQRDVRVLAVDTATGATSTVHADHDDAWWELVPGLPATTASGELVWSTDDAATDTRRLVVAGEPVTPPGLQLREVTAVDGDAVVFLASDEPTEQHVWRWRPDTGAVRVSTGPGVHAAAVGGGTTVLLSRSLAYQGVRVTVAGTDTAIASTAAVPSLTPRVRIHSLGERELRTAVLLPSWYDRASGGPLPVLLDPYGGPHGQVAVHATAPYLLSQWFAEQGYAVLVADGRGTPGRGPRWEHSIRGDKLTYALADQVDALHAAAAEYPELDLGRVGIRGWSYGGYLSAAAVLRRPDVFHVAVAGAPVTDPLLYDTHWQERYLGDPAEDPEAYRRSSLIPDAPKLTRPLLLVHGMVDDNVVVAHTLRLSGALLAAGRPHAVLPLTGVTHMSGTATAHLPLVELDFLDRALRPSRP</sequence>
<dbReference type="SUPFAM" id="SSF53474">
    <property type="entry name" value="alpha/beta-Hydrolases"/>
    <property type="match status" value="1"/>
</dbReference>
<dbReference type="Gene3D" id="2.140.10.30">
    <property type="entry name" value="Dipeptidylpeptidase IV, N-terminal domain"/>
    <property type="match status" value="1"/>
</dbReference>
<dbReference type="GO" id="GO:0008239">
    <property type="term" value="F:dipeptidyl-peptidase activity"/>
    <property type="evidence" value="ECO:0007669"/>
    <property type="project" value="TreeGrafter"/>
</dbReference>
<dbReference type="Pfam" id="PF00326">
    <property type="entry name" value="Peptidase_S9"/>
    <property type="match status" value="1"/>
</dbReference>